<accession>A0ABR2WY84</accession>
<protein>
    <submittedName>
        <fullName evidence="2">Uncharacterized protein</fullName>
    </submittedName>
</protein>
<feature type="transmembrane region" description="Helical" evidence="1">
    <location>
        <begin position="117"/>
        <end position="138"/>
    </location>
</feature>
<proteinExistence type="predicted"/>
<dbReference type="EMBL" id="JASJQH010000150">
    <property type="protein sequence ID" value="KAK9766498.1"/>
    <property type="molecule type" value="Genomic_DNA"/>
</dbReference>
<keyword evidence="1" id="KW-0812">Transmembrane</keyword>
<name>A0ABR2WY84_9FUNG</name>
<organism evidence="2 3">
    <name type="scientific">Basidiobolus ranarum</name>
    <dbReference type="NCBI Taxonomy" id="34480"/>
    <lineage>
        <taxon>Eukaryota</taxon>
        <taxon>Fungi</taxon>
        <taxon>Fungi incertae sedis</taxon>
        <taxon>Zoopagomycota</taxon>
        <taxon>Entomophthoromycotina</taxon>
        <taxon>Basidiobolomycetes</taxon>
        <taxon>Basidiobolales</taxon>
        <taxon>Basidiobolaceae</taxon>
        <taxon>Basidiobolus</taxon>
    </lineage>
</organism>
<evidence type="ECO:0000313" key="2">
    <source>
        <dbReference type="EMBL" id="KAK9766498.1"/>
    </source>
</evidence>
<evidence type="ECO:0000256" key="1">
    <source>
        <dbReference type="SAM" id="Phobius"/>
    </source>
</evidence>
<reference evidence="2 3" key="1">
    <citation type="submission" date="2023-04" db="EMBL/GenBank/DDBJ databases">
        <title>Genome of Basidiobolus ranarum AG-B5.</title>
        <authorList>
            <person name="Stajich J.E."/>
            <person name="Carter-House D."/>
            <person name="Gryganskyi A."/>
        </authorList>
    </citation>
    <scope>NUCLEOTIDE SEQUENCE [LARGE SCALE GENOMIC DNA]</scope>
    <source>
        <strain evidence="2 3">AG-B5</strain>
    </source>
</reference>
<keyword evidence="1" id="KW-1133">Transmembrane helix</keyword>
<evidence type="ECO:0000313" key="3">
    <source>
        <dbReference type="Proteomes" id="UP001479436"/>
    </source>
</evidence>
<dbReference type="Proteomes" id="UP001479436">
    <property type="component" value="Unassembled WGS sequence"/>
</dbReference>
<sequence>MMKFALTFHFKHICITPQAHIFRKVYKNSPSILTIPNHFNLEKINAPFDFTLWRPWYSNKLDMSVIHAPSTRPSELDDVLYGARVNHDFKVDIDSHQPDEIEVTQVEKKESIWWRKAHWILTLLLAISIVTAILTLTIK</sequence>
<comment type="caution">
    <text evidence="2">The sequence shown here is derived from an EMBL/GenBank/DDBJ whole genome shotgun (WGS) entry which is preliminary data.</text>
</comment>
<gene>
    <name evidence="2" type="ORF">K7432_004382</name>
</gene>
<keyword evidence="3" id="KW-1185">Reference proteome</keyword>
<keyword evidence="1" id="KW-0472">Membrane</keyword>